<keyword evidence="3" id="KW-1185">Reference proteome</keyword>
<dbReference type="GO" id="GO:0015074">
    <property type="term" value="P:DNA integration"/>
    <property type="evidence" value="ECO:0007669"/>
    <property type="project" value="InterPro"/>
</dbReference>
<gene>
    <name evidence="2" type="ORF">IC235_03170</name>
</gene>
<feature type="domain" description="Integrase catalytic" evidence="1">
    <location>
        <begin position="1"/>
        <end position="101"/>
    </location>
</feature>
<evidence type="ECO:0000313" key="2">
    <source>
        <dbReference type="EMBL" id="MBD2766891.1"/>
    </source>
</evidence>
<protein>
    <submittedName>
        <fullName evidence="2">Transposase family protein</fullName>
    </submittedName>
</protein>
<sequence>MTDGRRFRTLNVLDDDNRELLGVEIDFSLPAARVVQTLVRLIEYRGRPAQRRTDNGPEFISVCLTEWCEAQGITLRWTQPDKPTQNAYCRVLQRLVSSRFA</sequence>
<dbReference type="EMBL" id="JACXAD010000003">
    <property type="protein sequence ID" value="MBD2766891.1"/>
    <property type="molecule type" value="Genomic_DNA"/>
</dbReference>
<organism evidence="2 3">
    <name type="scientific">Hymenobacter montanus</name>
    <dbReference type="NCBI Taxonomy" id="2771359"/>
    <lineage>
        <taxon>Bacteria</taxon>
        <taxon>Pseudomonadati</taxon>
        <taxon>Bacteroidota</taxon>
        <taxon>Cytophagia</taxon>
        <taxon>Cytophagales</taxon>
        <taxon>Hymenobacteraceae</taxon>
        <taxon>Hymenobacter</taxon>
    </lineage>
</organism>
<dbReference type="InterPro" id="IPR001584">
    <property type="entry name" value="Integrase_cat-core"/>
</dbReference>
<reference evidence="2" key="1">
    <citation type="submission" date="2020-09" db="EMBL/GenBank/DDBJ databases">
        <authorList>
            <person name="Kim M.K."/>
        </authorList>
    </citation>
    <scope>NUCLEOTIDE SEQUENCE</scope>
    <source>
        <strain evidence="2">BT664</strain>
    </source>
</reference>
<dbReference type="AlphaFoldDB" id="A0A927BAI7"/>
<dbReference type="PROSITE" id="PS50994">
    <property type="entry name" value="INTEGRASE"/>
    <property type="match status" value="1"/>
</dbReference>
<dbReference type="Pfam" id="PF00665">
    <property type="entry name" value="rve"/>
    <property type="match status" value="1"/>
</dbReference>
<dbReference type="RefSeq" id="WP_191003727.1">
    <property type="nucleotide sequence ID" value="NZ_JACXAD010000003.1"/>
</dbReference>
<dbReference type="Proteomes" id="UP000612233">
    <property type="component" value="Unassembled WGS sequence"/>
</dbReference>
<dbReference type="PANTHER" id="PTHR47515:SF2">
    <property type="entry name" value="INTEGRASE CORE DOMAIN PROTEIN"/>
    <property type="match status" value="1"/>
</dbReference>
<evidence type="ECO:0000313" key="3">
    <source>
        <dbReference type="Proteomes" id="UP000612233"/>
    </source>
</evidence>
<name>A0A927BAI7_9BACT</name>
<dbReference type="GO" id="GO:0003676">
    <property type="term" value="F:nucleic acid binding"/>
    <property type="evidence" value="ECO:0007669"/>
    <property type="project" value="InterPro"/>
</dbReference>
<comment type="caution">
    <text evidence="2">The sequence shown here is derived from an EMBL/GenBank/DDBJ whole genome shotgun (WGS) entry which is preliminary data.</text>
</comment>
<dbReference type="PANTHER" id="PTHR47515">
    <property type="entry name" value="LOW CALCIUM RESPONSE LOCUS PROTEIN T"/>
    <property type="match status" value="1"/>
</dbReference>
<dbReference type="Gene3D" id="3.30.420.10">
    <property type="entry name" value="Ribonuclease H-like superfamily/Ribonuclease H"/>
    <property type="match status" value="1"/>
</dbReference>
<proteinExistence type="predicted"/>
<dbReference type="InterPro" id="IPR036397">
    <property type="entry name" value="RNaseH_sf"/>
</dbReference>
<dbReference type="SUPFAM" id="SSF53098">
    <property type="entry name" value="Ribonuclease H-like"/>
    <property type="match status" value="1"/>
</dbReference>
<evidence type="ECO:0000259" key="1">
    <source>
        <dbReference type="PROSITE" id="PS50994"/>
    </source>
</evidence>
<accession>A0A927BAI7</accession>
<dbReference type="InterPro" id="IPR012337">
    <property type="entry name" value="RNaseH-like_sf"/>
</dbReference>